<reference evidence="2 3" key="1">
    <citation type="submission" date="2020-07" db="EMBL/GenBank/DDBJ databases">
        <title>Sequencing the genomes of 1000 actinobacteria strains.</title>
        <authorList>
            <person name="Klenk H.-P."/>
        </authorList>
    </citation>
    <scope>NUCLEOTIDE SEQUENCE [LARGE SCALE GENOMIC DNA]</scope>
    <source>
        <strain evidence="2 3">DSM 104001</strain>
    </source>
</reference>
<evidence type="ECO:0000256" key="1">
    <source>
        <dbReference type="SAM" id="SignalP"/>
    </source>
</evidence>
<keyword evidence="1" id="KW-0732">Signal</keyword>
<comment type="caution">
    <text evidence="2">The sequence shown here is derived from an EMBL/GenBank/DDBJ whole genome shotgun (WGS) entry which is preliminary data.</text>
</comment>
<accession>A0A853CE44</accession>
<evidence type="ECO:0000313" key="2">
    <source>
        <dbReference type="EMBL" id="NYJ05396.1"/>
    </source>
</evidence>
<dbReference type="EMBL" id="JACBZT010000001">
    <property type="protein sequence ID" value="NYJ05396.1"/>
    <property type="molecule type" value="Genomic_DNA"/>
</dbReference>
<protein>
    <recommendedName>
        <fullName evidence="4">Lipoprotein LprG</fullName>
    </recommendedName>
</protein>
<evidence type="ECO:0000313" key="3">
    <source>
        <dbReference type="Proteomes" id="UP000541969"/>
    </source>
</evidence>
<evidence type="ECO:0008006" key="4">
    <source>
        <dbReference type="Google" id="ProtNLM"/>
    </source>
</evidence>
<feature type="chain" id="PRO_5032692410" description="Lipoprotein LprG" evidence="1">
    <location>
        <begin position="28"/>
        <end position="257"/>
    </location>
</feature>
<gene>
    <name evidence="2" type="ORF">GGQ55_001674</name>
</gene>
<organism evidence="2 3">
    <name type="scientific">Petropleomorpha daqingensis</name>
    <dbReference type="NCBI Taxonomy" id="2026353"/>
    <lineage>
        <taxon>Bacteria</taxon>
        <taxon>Bacillati</taxon>
        <taxon>Actinomycetota</taxon>
        <taxon>Actinomycetes</taxon>
        <taxon>Geodermatophilales</taxon>
        <taxon>Geodermatophilaceae</taxon>
        <taxon>Petropleomorpha</taxon>
    </lineage>
</organism>
<keyword evidence="3" id="KW-1185">Reference proteome</keyword>
<sequence>MPSRPRSLLLALGLLLALLAGCSDSSAAERNPGDKITRDEADVLAELLHQNFEHGGADFVESAPYGEGAVLTLTGQVDFVRSIGHAQAVTKYQDGRPDDTREVFFTPDNIWFGDVPGLSEALAAHGLPDAAYMERPMAGSTAEGTSSLVDVLTQLVLNLSARGGDDPRAFMNGSYTWQGQRSINGELAAVYALSGGKTVAVSTKDKLLLQYVTPLPDQDFQVTITLSEHGERTIALPTPDQTVNAADQPEIASQVGV</sequence>
<dbReference type="RefSeq" id="WP_179716021.1">
    <property type="nucleotide sequence ID" value="NZ_JACBZT010000001.1"/>
</dbReference>
<dbReference type="Proteomes" id="UP000541969">
    <property type="component" value="Unassembled WGS sequence"/>
</dbReference>
<dbReference type="AlphaFoldDB" id="A0A853CE44"/>
<dbReference type="PROSITE" id="PS51257">
    <property type="entry name" value="PROKAR_LIPOPROTEIN"/>
    <property type="match status" value="1"/>
</dbReference>
<proteinExistence type="predicted"/>
<name>A0A853CE44_9ACTN</name>
<feature type="signal peptide" evidence="1">
    <location>
        <begin position="1"/>
        <end position="27"/>
    </location>
</feature>